<dbReference type="InterPro" id="IPR009057">
    <property type="entry name" value="Homeodomain-like_sf"/>
</dbReference>
<evidence type="ECO:0000256" key="1">
    <source>
        <dbReference type="ARBA" id="ARBA00004123"/>
    </source>
</evidence>
<evidence type="ECO:0008006" key="4">
    <source>
        <dbReference type="Google" id="ProtNLM"/>
    </source>
</evidence>
<protein>
    <recommendedName>
        <fullName evidence="4">HTH psq-type domain-containing protein</fullName>
    </recommendedName>
</protein>
<proteinExistence type="predicted"/>
<reference evidence="2 3" key="1">
    <citation type="submission" date="2023-02" db="EMBL/GenBank/DDBJ databases">
        <title>LHISI_Scaffold_Assembly.</title>
        <authorList>
            <person name="Stuart O.P."/>
            <person name="Cleave R."/>
            <person name="Magrath M.J.L."/>
            <person name="Mikheyev A.S."/>
        </authorList>
    </citation>
    <scope>NUCLEOTIDE SEQUENCE [LARGE SCALE GENOMIC DNA]</scope>
    <source>
        <strain evidence="2">Daus_M_001</strain>
        <tissue evidence="2">Leg muscle</tissue>
    </source>
</reference>
<accession>A0ABQ9GML5</accession>
<dbReference type="EMBL" id="JARBHB010000011">
    <property type="protein sequence ID" value="KAJ8873276.1"/>
    <property type="molecule type" value="Genomic_DNA"/>
</dbReference>
<organism evidence="2 3">
    <name type="scientific">Dryococelus australis</name>
    <dbReference type="NCBI Taxonomy" id="614101"/>
    <lineage>
        <taxon>Eukaryota</taxon>
        <taxon>Metazoa</taxon>
        <taxon>Ecdysozoa</taxon>
        <taxon>Arthropoda</taxon>
        <taxon>Hexapoda</taxon>
        <taxon>Insecta</taxon>
        <taxon>Pterygota</taxon>
        <taxon>Neoptera</taxon>
        <taxon>Polyneoptera</taxon>
        <taxon>Phasmatodea</taxon>
        <taxon>Verophasmatodea</taxon>
        <taxon>Anareolatae</taxon>
        <taxon>Phasmatidae</taxon>
        <taxon>Eurycanthinae</taxon>
        <taxon>Dryococelus</taxon>
    </lineage>
</organism>
<sequence length="121" mass="14195">MKDENKRVDRSKMTGRYEMVDARAIAGSWFLPQNILCYTTRIFLKMRERKTQRQSYDLQSMQAAVDAVRFMHLTPSAASNQYNIPRTTLRCQLQFETVKKGMGRKQDIPAEIEFSLVDHIF</sequence>
<evidence type="ECO:0000313" key="3">
    <source>
        <dbReference type="Proteomes" id="UP001159363"/>
    </source>
</evidence>
<comment type="caution">
    <text evidence="2">The sequence shown here is derived from an EMBL/GenBank/DDBJ whole genome shotgun (WGS) entry which is preliminary data.</text>
</comment>
<dbReference type="Gene3D" id="1.10.10.60">
    <property type="entry name" value="Homeodomain-like"/>
    <property type="match status" value="1"/>
</dbReference>
<dbReference type="Proteomes" id="UP001159363">
    <property type="component" value="Chromosome 10"/>
</dbReference>
<evidence type="ECO:0000313" key="2">
    <source>
        <dbReference type="EMBL" id="KAJ8873276.1"/>
    </source>
</evidence>
<comment type="subcellular location">
    <subcellularLocation>
        <location evidence="1">Nucleus</location>
    </subcellularLocation>
</comment>
<keyword evidence="3" id="KW-1185">Reference proteome</keyword>
<gene>
    <name evidence="2" type="ORF">PR048_026910</name>
</gene>
<dbReference type="SUPFAM" id="SSF46689">
    <property type="entry name" value="Homeodomain-like"/>
    <property type="match status" value="1"/>
</dbReference>
<name>A0ABQ9GML5_9NEOP</name>